<comment type="caution">
    <text evidence="2">The sequence shown here is derived from an EMBL/GenBank/DDBJ whole genome shotgun (WGS) entry which is preliminary data.</text>
</comment>
<protein>
    <recommendedName>
        <fullName evidence="1">Condensation domain-containing protein</fullName>
    </recommendedName>
</protein>
<dbReference type="Gene3D" id="3.30.559.30">
    <property type="entry name" value="Nonribosomal peptide synthetase, condensation domain"/>
    <property type="match status" value="1"/>
</dbReference>
<dbReference type="PANTHER" id="PTHR45527:SF1">
    <property type="entry name" value="FATTY ACID SYNTHASE"/>
    <property type="match status" value="1"/>
</dbReference>
<accession>A0ABN3HDQ9</accession>
<keyword evidence="3" id="KW-1185">Reference proteome</keyword>
<dbReference type="InterPro" id="IPR001242">
    <property type="entry name" value="Condensation_dom"/>
</dbReference>
<dbReference type="Proteomes" id="UP001501170">
    <property type="component" value="Unassembled WGS sequence"/>
</dbReference>
<evidence type="ECO:0000313" key="2">
    <source>
        <dbReference type="EMBL" id="GAA2377124.1"/>
    </source>
</evidence>
<reference evidence="2 3" key="1">
    <citation type="journal article" date="2019" name="Int. J. Syst. Evol. Microbiol.">
        <title>The Global Catalogue of Microorganisms (GCM) 10K type strain sequencing project: providing services to taxonomists for standard genome sequencing and annotation.</title>
        <authorList>
            <consortium name="The Broad Institute Genomics Platform"/>
            <consortium name="The Broad Institute Genome Sequencing Center for Infectious Disease"/>
            <person name="Wu L."/>
            <person name="Ma J."/>
        </authorList>
    </citation>
    <scope>NUCLEOTIDE SEQUENCE [LARGE SCALE GENOMIC DNA]</scope>
    <source>
        <strain evidence="2 3">JCM 16227</strain>
    </source>
</reference>
<evidence type="ECO:0000259" key="1">
    <source>
        <dbReference type="Pfam" id="PF00668"/>
    </source>
</evidence>
<feature type="domain" description="Condensation" evidence="1">
    <location>
        <begin position="68"/>
        <end position="381"/>
    </location>
</feature>
<organism evidence="2 3">
    <name type="scientific">Gordonia cholesterolivorans</name>
    <dbReference type="NCBI Taxonomy" id="559625"/>
    <lineage>
        <taxon>Bacteria</taxon>
        <taxon>Bacillati</taxon>
        <taxon>Actinomycetota</taxon>
        <taxon>Actinomycetes</taxon>
        <taxon>Mycobacteriales</taxon>
        <taxon>Gordoniaceae</taxon>
        <taxon>Gordonia</taxon>
    </lineage>
</organism>
<dbReference type="EMBL" id="BAAARB010000006">
    <property type="protein sequence ID" value="GAA2377124.1"/>
    <property type="molecule type" value="Genomic_DNA"/>
</dbReference>
<dbReference type="SUPFAM" id="SSF52777">
    <property type="entry name" value="CoA-dependent acyltransferases"/>
    <property type="match status" value="2"/>
</dbReference>
<proteinExistence type="predicted"/>
<dbReference type="Gene3D" id="3.30.559.10">
    <property type="entry name" value="Chloramphenicol acetyltransferase-like domain"/>
    <property type="match status" value="1"/>
</dbReference>
<dbReference type="PANTHER" id="PTHR45527">
    <property type="entry name" value="NONRIBOSOMAL PEPTIDE SYNTHETASE"/>
    <property type="match status" value="1"/>
</dbReference>
<dbReference type="RefSeq" id="WP_006896484.1">
    <property type="nucleotide sequence ID" value="NZ_BAAARB010000006.1"/>
</dbReference>
<gene>
    <name evidence="2" type="ORF">GCM10009855_15670</name>
</gene>
<sequence length="467" mass="51278">MDFLQILDAPIQPGGLVEWIPAVPGGLGSWSRDVRETSHNHEEHLRSAFEYRALTHREGGRESWLGLAIEFDEPMSVPSVRSALVAYINRHEVLRTHVVLKADRDARYRTERYTTEPDTVRVKMARIGWYTETPLLLEQIAGSFDRATAPLHWPAYRFATVARPDSFTLFFAADHSLVDGYSLVNAHHELSELYRAAREGRPPALEPTGSYLDFSDAQRRAADVADPEHRAVRTWAEFVARFGGRLPPNPLLTPGRAGPAEEGTGPVQLARTRLLLDDAGATRFEAFCAASGASPVGGILGAMAVAFRETSGADDFAVIMPRHTRTDRSWLHSLGWFVGLAPLVIDVSDDPTPAEASRRSTAELSASRHGSELPFLRVADLIGVTGSPHTVVSYMDTRGAPRAQAADDGAARVLRSHSYADDEVYVWVNRTPGGLRMHARYPAETAGDVPVFLDRFADLLARTAEAG</sequence>
<name>A0ABN3HDQ9_9ACTN</name>
<evidence type="ECO:0000313" key="3">
    <source>
        <dbReference type="Proteomes" id="UP001501170"/>
    </source>
</evidence>
<dbReference type="InterPro" id="IPR023213">
    <property type="entry name" value="CAT-like_dom_sf"/>
</dbReference>
<dbReference type="Pfam" id="PF00668">
    <property type="entry name" value="Condensation"/>
    <property type="match status" value="1"/>
</dbReference>